<dbReference type="EnsemblMetazoa" id="OVOC12573.1">
    <property type="protein sequence ID" value="OVOC12573.1"/>
    <property type="gene ID" value="WBGene00249382"/>
</dbReference>
<name>A0A8R1XRS0_ONCVO</name>
<dbReference type="AlphaFoldDB" id="A0A8R1XRS0"/>
<proteinExistence type="predicted"/>
<dbReference type="Proteomes" id="UP000024404">
    <property type="component" value="Unassembled WGS sequence"/>
</dbReference>
<evidence type="ECO:0000313" key="2">
    <source>
        <dbReference type="Proteomes" id="UP000024404"/>
    </source>
</evidence>
<protein>
    <submittedName>
        <fullName evidence="1">Uncharacterized protein</fullName>
    </submittedName>
</protein>
<sequence length="79" mass="9432">MPHYFSYPTSTKFHCQSQSQSKFSYSIRRQRIFTANLNRNQNFFLSFDLIGDTDEITNVRNFKAFFRQETSTDKTDSNE</sequence>
<evidence type="ECO:0000313" key="1">
    <source>
        <dbReference type="EnsemblMetazoa" id="OVOC12573.1"/>
    </source>
</evidence>
<reference evidence="2" key="1">
    <citation type="submission" date="2013-10" db="EMBL/GenBank/DDBJ databases">
        <title>Genome sequencing of Onchocerca volvulus.</title>
        <authorList>
            <person name="Cotton J."/>
            <person name="Tsai J."/>
            <person name="Stanley E."/>
            <person name="Tracey A."/>
            <person name="Holroyd N."/>
            <person name="Lustigman S."/>
            <person name="Berriman M."/>
        </authorList>
    </citation>
    <scope>NUCLEOTIDE SEQUENCE</scope>
</reference>
<accession>A0A8R1XRS0</accession>
<organism evidence="1 2">
    <name type="scientific">Onchocerca volvulus</name>
    <dbReference type="NCBI Taxonomy" id="6282"/>
    <lineage>
        <taxon>Eukaryota</taxon>
        <taxon>Metazoa</taxon>
        <taxon>Ecdysozoa</taxon>
        <taxon>Nematoda</taxon>
        <taxon>Chromadorea</taxon>
        <taxon>Rhabditida</taxon>
        <taxon>Spirurina</taxon>
        <taxon>Spiruromorpha</taxon>
        <taxon>Filarioidea</taxon>
        <taxon>Onchocercidae</taxon>
        <taxon>Onchocerca</taxon>
    </lineage>
</organism>
<dbReference type="EMBL" id="CMVM020000528">
    <property type="status" value="NOT_ANNOTATED_CDS"/>
    <property type="molecule type" value="Genomic_DNA"/>
</dbReference>
<keyword evidence="2" id="KW-1185">Reference proteome</keyword>
<reference evidence="1" key="2">
    <citation type="submission" date="2022-06" db="UniProtKB">
        <authorList>
            <consortium name="EnsemblMetazoa"/>
        </authorList>
    </citation>
    <scope>IDENTIFICATION</scope>
</reference>